<dbReference type="InterPro" id="IPR005066">
    <property type="entry name" value="MoCF_OxRdtse_dimer"/>
</dbReference>
<dbReference type="InterPro" id="IPR036374">
    <property type="entry name" value="OxRdtase_Mopterin-bd_sf"/>
</dbReference>
<dbReference type="Pfam" id="PF03404">
    <property type="entry name" value="Mo-co_dimer"/>
    <property type="match status" value="1"/>
</dbReference>
<organism evidence="7 8">
    <name type="scientific">Penicillium cinerascens</name>
    <dbReference type="NCBI Taxonomy" id="70096"/>
    <lineage>
        <taxon>Eukaryota</taxon>
        <taxon>Fungi</taxon>
        <taxon>Dikarya</taxon>
        <taxon>Ascomycota</taxon>
        <taxon>Pezizomycotina</taxon>
        <taxon>Eurotiomycetes</taxon>
        <taxon>Eurotiomycetidae</taxon>
        <taxon>Eurotiales</taxon>
        <taxon>Aspergillaceae</taxon>
        <taxon>Penicillium</taxon>
    </lineage>
</organism>
<dbReference type="GO" id="GO:0006790">
    <property type="term" value="P:sulfur compound metabolic process"/>
    <property type="evidence" value="ECO:0007669"/>
    <property type="project" value="TreeGrafter"/>
</dbReference>
<gene>
    <name evidence="7" type="ORF">N7498_010836</name>
</gene>
<sequence>MRTMLREVEGIDWGDAAVMNCKFTGPRIRDVLLRAGLADDIMDSARELHVAFASYQVQCQEDHWFGSSVTLERCMREDGDAILALKINDRPLTANHGHPVRVVLPGIVGARWVKWLDRITVQDTESPNFYQQRDYKILPPDVTDHSSAEKQFENIPPMYDTPINSVVAVPADGETVSLSPSGLVETKGYAVPQGADGPLIRVEVSGDGGTTWIDAELSGGSDEMKWCWVLWKAQLKMAVGNGREILSRATDAGGNTQQEHSQWNLRGVGYSGYGRAEDLTVVETTHKAD</sequence>
<keyword evidence="3" id="KW-0479">Metal-binding</keyword>
<comment type="cofactor">
    <cofactor evidence="1">
        <name>Mo-molybdopterin</name>
        <dbReference type="ChEBI" id="CHEBI:71302"/>
    </cofactor>
</comment>
<dbReference type="InterPro" id="IPR008335">
    <property type="entry name" value="Mopterin_OxRdtase_euk"/>
</dbReference>
<dbReference type="GO" id="GO:0008482">
    <property type="term" value="F:sulfite oxidase activity"/>
    <property type="evidence" value="ECO:0007669"/>
    <property type="project" value="TreeGrafter"/>
</dbReference>
<dbReference type="GeneID" id="83185193"/>
<name>A0A9W9JCL4_9EURO</name>
<keyword evidence="8" id="KW-1185">Reference proteome</keyword>
<feature type="domain" description="Moybdenum cofactor oxidoreductase dimerisation" evidence="6">
    <location>
        <begin position="158"/>
        <end position="269"/>
    </location>
</feature>
<dbReference type="RefSeq" id="XP_058304791.1">
    <property type="nucleotide sequence ID" value="XM_058457892.1"/>
</dbReference>
<proteinExistence type="predicted"/>
<evidence type="ECO:0000259" key="6">
    <source>
        <dbReference type="Pfam" id="PF03404"/>
    </source>
</evidence>
<dbReference type="Gene3D" id="3.90.420.10">
    <property type="entry name" value="Oxidoreductase, molybdopterin-binding domain"/>
    <property type="match status" value="1"/>
</dbReference>
<dbReference type="OrthoDB" id="432685at2759"/>
<evidence type="ECO:0000259" key="5">
    <source>
        <dbReference type="Pfam" id="PF00174"/>
    </source>
</evidence>
<feature type="domain" description="Oxidoreductase molybdopterin-binding" evidence="5">
    <location>
        <begin position="3"/>
        <end position="130"/>
    </location>
</feature>
<keyword evidence="4" id="KW-0560">Oxidoreductase</keyword>
<reference evidence="7" key="1">
    <citation type="submission" date="2022-12" db="EMBL/GenBank/DDBJ databases">
        <authorList>
            <person name="Petersen C."/>
        </authorList>
    </citation>
    <scope>NUCLEOTIDE SEQUENCE</scope>
    <source>
        <strain evidence="7">IBT 15544</strain>
    </source>
</reference>
<reference evidence="7" key="2">
    <citation type="journal article" date="2023" name="IMA Fungus">
        <title>Comparative genomic study of the Penicillium genus elucidates a diverse pangenome and 15 lateral gene transfer events.</title>
        <authorList>
            <person name="Petersen C."/>
            <person name="Sorensen T."/>
            <person name="Nielsen M.R."/>
            <person name="Sondergaard T.E."/>
            <person name="Sorensen J.L."/>
            <person name="Fitzpatrick D.A."/>
            <person name="Frisvad J.C."/>
            <person name="Nielsen K.L."/>
        </authorList>
    </citation>
    <scope>NUCLEOTIDE SEQUENCE</scope>
    <source>
        <strain evidence="7">IBT 15544</strain>
    </source>
</reference>
<dbReference type="AlphaFoldDB" id="A0A9W9JCL4"/>
<dbReference type="GO" id="GO:0043546">
    <property type="term" value="F:molybdopterin cofactor binding"/>
    <property type="evidence" value="ECO:0007669"/>
    <property type="project" value="TreeGrafter"/>
</dbReference>
<evidence type="ECO:0000313" key="8">
    <source>
        <dbReference type="Proteomes" id="UP001150904"/>
    </source>
</evidence>
<evidence type="ECO:0000256" key="3">
    <source>
        <dbReference type="ARBA" id="ARBA00022723"/>
    </source>
</evidence>
<dbReference type="Pfam" id="PF00174">
    <property type="entry name" value="Oxidored_molyb"/>
    <property type="match status" value="1"/>
</dbReference>
<dbReference type="GO" id="GO:0005739">
    <property type="term" value="C:mitochondrion"/>
    <property type="evidence" value="ECO:0007669"/>
    <property type="project" value="TreeGrafter"/>
</dbReference>
<dbReference type="PANTHER" id="PTHR19372:SF7">
    <property type="entry name" value="SULFITE OXIDASE, MITOCHONDRIAL"/>
    <property type="match status" value="1"/>
</dbReference>
<dbReference type="PRINTS" id="PR00407">
    <property type="entry name" value="EUMOPTERIN"/>
</dbReference>
<dbReference type="SUPFAM" id="SSF56524">
    <property type="entry name" value="Oxidoreductase molybdopterin-binding domain"/>
    <property type="match status" value="1"/>
</dbReference>
<protein>
    <submittedName>
        <fullName evidence="7">Sulfite oxidase</fullName>
    </submittedName>
</protein>
<dbReference type="Gene3D" id="2.60.40.650">
    <property type="match status" value="1"/>
</dbReference>
<dbReference type="GO" id="GO:0020037">
    <property type="term" value="F:heme binding"/>
    <property type="evidence" value="ECO:0007669"/>
    <property type="project" value="TreeGrafter"/>
</dbReference>
<dbReference type="GO" id="GO:0030151">
    <property type="term" value="F:molybdenum ion binding"/>
    <property type="evidence" value="ECO:0007669"/>
    <property type="project" value="InterPro"/>
</dbReference>
<dbReference type="Proteomes" id="UP001150904">
    <property type="component" value="Unassembled WGS sequence"/>
</dbReference>
<comment type="caution">
    <text evidence="7">The sequence shown here is derived from an EMBL/GenBank/DDBJ whole genome shotgun (WGS) entry which is preliminary data.</text>
</comment>
<evidence type="ECO:0000256" key="2">
    <source>
        <dbReference type="ARBA" id="ARBA00022505"/>
    </source>
</evidence>
<dbReference type="EMBL" id="JAPQKR010000016">
    <property type="protein sequence ID" value="KAJ5191851.1"/>
    <property type="molecule type" value="Genomic_DNA"/>
</dbReference>
<evidence type="ECO:0000256" key="1">
    <source>
        <dbReference type="ARBA" id="ARBA00001924"/>
    </source>
</evidence>
<accession>A0A9W9JCL4</accession>
<keyword evidence="2" id="KW-0500">Molybdenum</keyword>
<dbReference type="PANTHER" id="PTHR19372">
    <property type="entry name" value="SULFITE REDUCTASE"/>
    <property type="match status" value="1"/>
</dbReference>
<evidence type="ECO:0000313" key="7">
    <source>
        <dbReference type="EMBL" id="KAJ5191851.1"/>
    </source>
</evidence>
<dbReference type="InterPro" id="IPR014756">
    <property type="entry name" value="Ig_E-set"/>
</dbReference>
<evidence type="ECO:0000256" key="4">
    <source>
        <dbReference type="ARBA" id="ARBA00023002"/>
    </source>
</evidence>
<dbReference type="InterPro" id="IPR000572">
    <property type="entry name" value="OxRdtase_Mopterin-bd_dom"/>
</dbReference>
<dbReference type="SUPFAM" id="SSF81296">
    <property type="entry name" value="E set domains"/>
    <property type="match status" value="1"/>
</dbReference>